<sequence>MRGGFASHTKTGRKMQYGAAVGAAMARGTSSSEELGTCGYMLYIVLILLLVDQITKAANKYQAQ</sequence>
<reference evidence="1" key="1">
    <citation type="journal article" date="2020" name="Nature">
        <title>Giant virus diversity and host interactions through global metagenomics.</title>
        <authorList>
            <person name="Schulz F."/>
            <person name="Roux S."/>
            <person name="Paez-Espino D."/>
            <person name="Jungbluth S."/>
            <person name="Walsh D.A."/>
            <person name="Denef V.J."/>
            <person name="McMahon K.D."/>
            <person name="Konstantinidis K.T."/>
            <person name="Eloe-Fadrosh E.A."/>
            <person name="Kyrpides N.C."/>
            <person name="Woyke T."/>
        </authorList>
    </citation>
    <scope>NUCLEOTIDE SEQUENCE</scope>
    <source>
        <strain evidence="1">GVMAG-M-3300023184-51</strain>
    </source>
</reference>
<evidence type="ECO:0000313" key="1">
    <source>
        <dbReference type="EMBL" id="QHT88775.1"/>
    </source>
</evidence>
<organism evidence="1">
    <name type="scientific">viral metagenome</name>
    <dbReference type="NCBI Taxonomy" id="1070528"/>
    <lineage>
        <taxon>unclassified sequences</taxon>
        <taxon>metagenomes</taxon>
        <taxon>organismal metagenomes</taxon>
    </lineage>
</organism>
<accession>A0A6C0I8P1</accession>
<dbReference type="AlphaFoldDB" id="A0A6C0I8P1"/>
<dbReference type="EMBL" id="MN740123">
    <property type="protein sequence ID" value="QHT88775.1"/>
    <property type="molecule type" value="Genomic_DNA"/>
</dbReference>
<proteinExistence type="predicted"/>
<name>A0A6C0I8P1_9ZZZZ</name>
<protein>
    <submittedName>
        <fullName evidence="1">Uncharacterized protein</fullName>
    </submittedName>
</protein>